<name>A0A7G5DJ54_9PSED</name>
<dbReference type="AlphaFoldDB" id="A0A7G5DJ54"/>
<reference evidence="2 3" key="1">
    <citation type="journal article" date="2020" name="G3 (Bethesda)">
        <title>CeMbio - The Caenorhabditis elegans Microbiome Resource.</title>
        <authorList>
            <person name="Dirksen P."/>
            <person name="Assie A."/>
            <person name="Zimmermann J."/>
            <person name="Zhang F."/>
            <person name="Tietje A.M."/>
            <person name="Marsh S.A."/>
            <person name="Felix M.A."/>
            <person name="Shapira M."/>
            <person name="Kaleta C."/>
            <person name="Schulenburg H."/>
            <person name="Samuel B."/>
        </authorList>
    </citation>
    <scope>NUCLEOTIDE SEQUENCE [LARGE SCALE GENOMIC DNA]</scope>
    <source>
        <strain evidence="2 3">MSPm1</strain>
    </source>
</reference>
<dbReference type="EMBL" id="CP059139">
    <property type="protein sequence ID" value="QMV61779.1"/>
    <property type="molecule type" value="Genomic_DNA"/>
</dbReference>
<accession>A0A7G5DJ54</accession>
<keyword evidence="3" id="KW-1185">Reference proteome</keyword>
<evidence type="ECO:0000256" key="1">
    <source>
        <dbReference type="SAM" id="MobiDB-lite"/>
    </source>
</evidence>
<dbReference type="Proteomes" id="UP000515276">
    <property type="component" value="Chromosome"/>
</dbReference>
<gene>
    <name evidence="2" type="ORF">HS968_17270</name>
</gene>
<evidence type="ECO:0000313" key="2">
    <source>
        <dbReference type="EMBL" id="QMV61779.1"/>
    </source>
</evidence>
<feature type="region of interest" description="Disordered" evidence="1">
    <location>
        <begin position="1"/>
        <end position="21"/>
    </location>
</feature>
<dbReference type="RefSeq" id="WP_182367504.1">
    <property type="nucleotide sequence ID" value="NZ_CP059139.1"/>
</dbReference>
<sequence>MPDENVQPTPSTTSGLTMNKAEEELREEVAELGDYDAAANALNRLRYLNKELTEYLALDILCTSKGDEYFQAAAFETLYSINIQKGSD</sequence>
<protein>
    <submittedName>
        <fullName evidence="2">Uncharacterized protein</fullName>
    </submittedName>
</protein>
<organism evidence="2 3">
    <name type="scientific">Pseudomonas berkeleyensis</name>
    <dbReference type="NCBI Taxonomy" id="2726956"/>
    <lineage>
        <taxon>Bacteria</taxon>
        <taxon>Pseudomonadati</taxon>
        <taxon>Pseudomonadota</taxon>
        <taxon>Gammaproteobacteria</taxon>
        <taxon>Pseudomonadales</taxon>
        <taxon>Pseudomonadaceae</taxon>
        <taxon>Pseudomonas</taxon>
    </lineage>
</organism>
<feature type="compositionally biased region" description="Polar residues" evidence="1">
    <location>
        <begin position="1"/>
        <end position="17"/>
    </location>
</feature>
<evidence type="ECO:0000313" key="3">
    <source>
        <dbReference type="Proteomes" id="UP000515276"/>
    </source>
</evidence>
<proteinExistence type="predicted"/>